<dbReference type="PANTHER" id="PTHR43103:SF3">
    <property type="entry name" value="ADP-L-GLYCERO-D-MANNO-HEPTOSE-6-EPIMERASE"/>
    <property type="match status" value="1"/>
</dbReference>
<evidence type="ECO:0000313" key="6">
    <source>
        <dbReference type="EMBL" id="GGF59927.1"/>
    </source>
</evidence>
<comment type="subunit">
    <text evidence="4">Homopentamer.</text>
</comment>
<feature type="domain" description="NAD-dependent epimerase/dehydratase" evidence="5">
    <location>
        <begin position="12"/>
        <end position="258"/>
    </location>
</feature>
<proteinExistence type="inferred from homology"/>
<evidence type="ECO:0000256" key="1">
    <source>
        <dbReference type="ARBA" id="ARBA00022857"/>
    </source>
</evidence>
<comment type="function">
    <text evidence="4">Catalyzes the interconversion between ADP-D-glycero-beta-D-manno-heptose and ADP-L-glycero-beta-D-manno-heptose via an epimerization at carbon 6 of the heptose.</text>
</comment>
<dbReference type="PANTHER" id="PTHR43103">
    <property type="entry name" value="NUCLEOSIDE-DIPHOSPHATE-SUGAR EPIMERASE"/>
    <property type="match status" value="1"/>
</dbReference>
<dbReference type="Gene3D" id="3.90.25.10">
    <property type="entry name" value="UDP-galactose 4-epimerase, domain 1"/>
    <property type="match status" value="1"/>
</dbReference>
<feature type="binding site" evidence="4">
    <location>
        <begin position="20"/>
        <end position="21"/>
    </location>
    <ligand>
        <name>NADP(+)</name>
        <dbReference type="ChEBI" id="CHEBI:58349"/>
    </ligand>
</feature>
<feature type="binding site" evidence="4">
    <location>
        <position position="184"/>
    </location>
    <ligand>
        <name>substrate</name>
    </ligand>
</feature>
<feature type="binding site" evidence="4">
    <location>
        <position position="47"/>
    </location>
    <ligand>
        <name>NADP(+)</name>
        <dbReference type="ChEBI" id="CHEBI:58349"/>
    </ligand>
</feature>
<evidence type="ECO:0000313" key="7">
    <source>
        <dbReference type="Proteomes" id="UP000606044"/>
    </source>
</evidence>
<comment type="catalytic activity">
    <reaction evidence="4">
        <text>ADP-D-glycero-beta-D-manno-heptose = ADP-L-glycero-beta-D-manno-heptose</text>
        <dbReference type="Rhea" id="RHEA:17577"/>
        <dbReference type="ChEBI" id="CHEBI:59967"/>
        <dbReference type="ChEBI" id="CHEBI:61506"/>
        <dbReference type="EC" id="5.1.3.20"/>
    </reaction>
</comment>
<protein>
    <recommendedName>
        <fullName evidence="4">ADP-L-glycero-D-manno-heptose-6-epimerase</fullName>
        <ecNumber evidence="4">5.1.3.20</ecNumber>
    </recommendedName>
    <alternativeName>
        <fullName evidence="4">ADP-L-glycero-beta-D-manno-heptose-6-epimerase</fullName>
        <shortName evidence="4">ADP-glyceromanno-heptose 6-epimerase</shortName>
        <shortName evidence="4">ADP-hep 6-epimerase</shortName>
        <shortName evidence="4">AGME</shortName>
    </alternativeName>
</protein>
<keyword evidence="2 4" id="KW-0413">Isomerase</keyword>
<dbReference type="Gene3D" id="3.40.50.720">
    <property type="entry name" value="NAD(P)-binding Rossmann-like Domain"/>
    <property type="match status" value="1"/>
</dbReference>
<comment type="caution">
    <text evidence="6">The sequence shown here is derived from an EMBL/GenBank/DDBJ whole genome shotgun (WGS) entry which is preliminary data.</text>
</comment>
<keyword evidence="1 4" id="KW-0521">NADP</keyword>
<comment type="cofactor">
    <cofactor evidence="4">
        <name>NADP(+)</name>
        <dbReference type="ChEBI" id="CHEBI:58349"/>
    </cofactor>
    <text evidence="4">Binds 1 NADP(+) per subunit.</text>
</comment>
<dbReference type="Proteomes" id="UP000606044">
    <property type="component" value="Unassembled WGS sequence"/>
</dbReference>
<feature type="binding site" evidence="4">
    <location>
        <begin position="82"/>
        <end position="86"/>
    </location>
    <ligand>
        <name>NADP(+)</name>
        <dbReference type="ChEBI" id="CHEBI:58349"/>
    </ligand>
</feature>
<feature type="active site" description="Proton acceptor" evidence="4">
    <location>
        <position position="152"/>
    </location>
</feature>
<name>A0A917FA85_9HYPH</name>
<feature type="binding site" evidence="4">
    <location>
        <position position="193"/>
    </location>
    <ligand>
        <name>NADP(+)</name>
        <dbReference type="ChEBI" id="CHEBI:58349"/>
    </ligand>
</feature>
<accession>A0A917FA85</accession>
<dbReference type="InterPro" id="IPR001509">
    <property type="entry name" value="Epimerase_deHydtase"/>
</dbReference>
<feature type="binding site" evidence="4">
    <location>
        <position position="230"/>
    </location>
    <ligand>
        <name>substrate</name>
    </ligand>
</feature>
<dbReference type="GO" id="GO:0008712">
    <property type="term" value="F:ADP-glyceromanno-heptose 6-epimerase activity"/>
    <property type="evidence" value="ECO:0007669"/>
    <property type="project" value="UniProtKB-UniRule"/>
</dbReference>
<dbReference type="InterPro" id="IPR011912">
    <property type="entry name" value="Heptose_epim"/>
</dbReference>
<dbReference type="SUPFAM" id="SSF51735">
    <property type="entry name" value="NAD(P)-binding Rossmann-fold domains"/>
    <property type="match status" value="1"/>
</dbReference>
<feature type="binding site" evidence="4">
    <location>
        <position position="185"/>
    </location>
    <ligand>
        <name>NADP(+)</name>
        <dbReference type="ChEBI" id="CHEBI:58349"/>
    </ligand>
</feature>
<evidence type="ECO:0000256" key="3">
    <source>
        <dbReference type="ARBA" id="ARBA00023277"/>
    </source>
</evidence>
<dbReference type="EC" id="5.1.3.20" evidence="4"/>
<keyword evidence="7" id="KW-1185">Reference proteome</keyword>
<gene>
    <name evidence="4 6" type="primary">hldD</name>
    <name evidence="6" type="ORF">GCM10007301_19580</name>
</gene>
<feature type="active site" description="Proton acceptor" evidence="4">
    <location>
        <position position="193"/>
    </location>
</feature>
<evidence type="ECO:0000259" key="5">
    <source>
        <dbReference type="Pfam" id="PF01370"/>
    </source>
</evidence>
<keyword evidence="3 4" id="KW-0119">Carbohydrate metabolism</keyword>
<dbReference type="HAMAP" id="MF_01601">
    <property type="entry name" value="Heptose_epimerase"/>
    <property type="match status" value="1"/>
</dbReference>
<comment type="domain">
    <text evidence="4">Contains a large N-terminal NADP-binding domain, and a smaller C-terminal substrate-binding domain.</text>
</comment>
<feature type="binding site" evidence="4">
    <location>
        <position position="156"/>
    </location>
    <ligand>
        <name>NADP(+)</name>
        <dbReference type="ChEBI" id="CHEBI:58349"/>
    </ligand>
</feature>
<feature type="binding site" evidence="4">
    <location>
        <position position="195"/>
    </location>
    <ligand>
        <name>substrate</name>
    </ligand>
</feature>
<dbReference type="RefSeq" id="WP_188577924.1">
    <property type="nucleotide sequence ID" value="NZ_BMCT01000002.1"/>
</dbReference>
<dbReference type="GO" id="GO:0005975">
    <property type="term" value="P:carbohydrate metabolic process"/>
    <property type="evidence" value="ECO:0007669"/>
    <property type="project" value="UniProtKB-UniRule"/>
</dbReference>
<evidence type="ECO:0000256" key="2">
    <source>
        <dbReference type="ARBA" id="ARBA00023235"/>
    </source>
</evidence>
<reference evidence="6" key="2">
    <citation type="submission" date="2020-09" db="EMBL/GenBank/DDBJ databases">
        <authorList>
            <person name="Sun Q."/>
            <person name="Sedlacek I."/>
        </authorList>
    </citation>
    <scope>NUCLEOTIDE SEQUENCE</scope>
    <source>
        <strain evidence="6">CCM 7897</strain>
    </source>
</reference>
<sequence>MIKTAPGARDTVLVTGGAGFIGSNMARAFAEDGYRVVIADWLEDGPKWRNIADIALDDVIRPEAVSAFVEREGGRLHGIVHMGAISATTERDGDKIIARNVRPTLDLWTQCAAKGIRYIYASSGATYGDGAQGFRDDEAQNALASLAPLNAYGWSKLMADRRFVADVVAGRPCPPQWAGLRFFNVYGPGEDHKGDMRSVIHKIYPTAAKGEAVTLFKSHHPDYEDGGQLRDFLYVKDCVSVAQWLLETPGVSGIFNIGTGAARSFADLARAVFTAAGQAPRIDYVDMPESLRGAYQYFTQADVSKLKAAGYTKPFTSLEDGVSDYVTRYLRGGNAA</sequence>
<dbReference type="InterPro" id="IPR036291">
    <property type="entry name" value="NAD(P)-bd_dom_sf"/>
</dbReference>
<evidence type="ECO:0000256" key="4">
    <source>
        <dbReference type="HAMAP-Rule" id="MF_01601"/>
    </source>
</evidence>
<feature type="binding site" evidence="4">
    <location>
        <position position="202"/>
    </location>
    <ligand>
        <name>substrate</name>
    </ligand>
</feature>
<feature type="binding site" evidence="4">
    <location>
        <begin position="216"/>
        <end position="219"/>
    </location>
    <ligand>
        <name>substrate</name>
    </ligand>
</feature>
<comment type="pathway">
    <text evidence="4">Nucleotide-sugar biosynthesis; ADP-L-glycero-beta-D-manno-heptose biosynthesis; ADP-L-glycero-beta-D-manno-heptose from D-glycero-beta-D-manno-heptose 7-phosphate: step 4/4.</text>
</comment>
<feature type="binding site" evidence="4">
    <location>
        <begin position="40"/>
        <end position="41"/>
    </location>
    <ligand>
        <name>NADP(+)</name>
        <dbReference type="ChEBI" id="CHEBI:58349"/>
    </ligand>
</feature>
<organism evidence="6 7">
    <name type="scientific">Azorhizobium oxalatiphilum</name>
    <dbReference type="NCBI Taxonomy" id="980631"/>
    <lineage>
        <taxon>Bacteria</taxon>
        <taxon>Pseudomonadati</taxon>
        <taxon>Pseudomonadota</taxon>
        <taxon>Alphaproteobacteria</taxon>
        <taxon>Hyphomicrobiales</taxon>
        <taxon>Xanthobacteraceae</taxon>
        <taxon>Azorhizobium</taxon>
    </lineage>
</organism>
<dbReference type="EMBL" id="BMCT01000002">
    <property type="protein sequence ID" value="GGF59927.1"/>
    <property type="molecule type" value="Genomic_DNA"/>
</dbReference>
<dbReference type="AlphaFoldDB" id="A0A917FA85"/>
<dbReference type="Pfam" id="PF01370">
    <property type="entry name" value="Epimerase"/>
    <property type="match status" value="1"/>
</dbReference>
<dbReference type="NCBIfam" id="TIGR02197">
    <property type="entry name" value="heptose_epim"/>
    <property type="match status" value="1"/>
</dbReference>
<comment type="caution">
    <text evidence="4">Lacks conserved residue(s) required for the propagation of feature annotation.</text>
</comment>
<feature type="binding site" evidence="4">
    <location>
        <position position="295"/>
    </location>
    <ligand>
        <name>substrate</name>
    </ligand>
</feature>
<reference evidence="6" key="1">
    <citation type="journal article" date="2014" name="Int. J. Syst. Evol. Microbiol.">
        <title>Complete genome sequence of Corynebacterium casei LMG S-19264T (=DSM 44701T), isolated from a smear-ripened cheese.</title>
        <authorList>
            <consortium name="US DOE Joint Genome Institute (JGI-PGF)"/>
            <person name="Walter F."/>
            <person name="Albersmeier A."/>
            <person name="Kalinowski J."/>
            <person name="Ruckert C."/>
        </authorList>
    </citation>
    <scope>NUCLEOTIDE SEQUENCE</scope>
    <source>
        <strain evidence="6">CCM 7897</strain>
    </source>
</reference>
<comment type="similarity">
    <text evidence="4">Belongs to the NAD(P)-dependent epimerase/dehydratase family. HldD subfamily.</text>
</comment>
<dbReference type="GO" id="GO:0050661">
    <property type="term" value="F:NADP binding"/>
    <property type="evidence" value="ECO:0007669"/>
    <property type="project" value="InterPro"/>
</dbReference>